<feature type="region of interest" description="Disordered" evidence="1">
    <location>
        <begin position="373"/>
        <end position="414"/>
    </location>
</feature>
<sequence length="565" mass="57944">MKGARSGGRRTPWRVALRRAGGDAIPPRRPVARGRGGRARCAGGARPPSARPPSRIAGVAAVALLALGPLAGAAGAAGAAAPGPADLGDLLVPDRYFVVTADELVGRDAVILPASGPGAGPFDVVVRFASADIRDLALTQELGRDGPPYLQITSRGVARVTDVALRTDLLSLVGTIPGAVKATDPIAFVLDLLQRGGRVTLRVRDVGMRATWMHSGTAVLPDATLRFVHDPADLAQRERIDRVRRQADLLHRRYRDAHGLDDLRDRHRSSDGSQRRPPGASPEAAPGAAQGDTGSSAQPAAGSRESQPAAPGPPSTPDAGLPPAARALVTCLAQRLHRDPLPLVDLEALRQGRWDAALERLRPLDPAAVLACLGEGTGAPPPDGGTSDGASRHAGGGAEDGAVPPPQRSLPPTDPVLPELGPPLTCVAGALDRPVRDLAPLAGRALRTGVDLLTALVDEGLLRPAAAPAATLRLAEACGRFWPDLRRLADRLDGPLSPPSSAQPDEGGGGGGDAEGATPGSEPGDATPPPSPDGPDASRRQRGLLPRLGELLDALGLGISLGGER</sequence>
<keyword evidence="2" id="KW-0812">Transmembrane</keyword>
<feature type="region of interest" description="Disordered" evidence="1">
    <location>
        <begin position="1"/>
        <end position="52"/>
    </location>
</feature>
<dbReference type="RefSeq" id="WP_318751078.1">
    <property type="nucleotide sequence ID" value="NZ_CP132508.1"/>
</dbReference>
<proteinExistence type="predicted"/>
<reference evidence="3 4" key="1">
    <citation type="submission" date="2023-08" db="EMBL/GenBank/DDBJ databases">
        <title>Genome sequence of Thermaerobacter compostii strain Ins1, a spore-forming filamentous bacterium isolated from a deep geothermal reservoir.</title>
        <authorList>
            <person name="Bregnard D."/>
            <person name="Gonzalez D."/>
            <person name="Junier P."/>
        </authorList>
    </citation>
    <scope>NUCLEOTIDE SEQUENCE [LARGE SCALE GENOMIC DNA]</scope>
    <source>
        <strain evidence="3 4">Ins1</strain>
    </source>
</reference>
<evidence type="ECO:0000313" key="3">
    <source>
        <dbReference type="EMBL" id="WPD19571.1"/>
    </source>
</evidence>
<evidence type="ECO:0000256" key="1">
    <source>
        <dbReference type="SAM" id="MobiDB-lite"/>
    </source>
</evidence>
<protein>
    <recommendedName>
        <fullName evidence="5">DUF5667 domain-containing protein</fullName>
    </recommendedName>
</protein>
<feature type="compositionally biased region" description="Low complexity" evidence="1">
    <location>
        <begin position="277"/>
        <end position="291"/>
    </location>
</feature>
<feature type="region of interest" description="Disordered" evidence="1">
    <location>
        <begin position="260"/>
        <end position="322"/>
    </location>
</feature>
<feature type="compositionally biased region" description="Basic and acidic residues" evidence="1">
    <location>
        <begin position="260"/>
        <end position="274"/>
    </location>
</feature>
<evidence type="ECO:0008006" key="5">
    <source>
        <dbReference type="Google" id="ProtNLM"/>
    </source>
</evidence>
<dbReference type="EMBL" id="CP132508">
    <property type="protein sequence ID" value="WPD19571.1"/>
    <property type="molecule type" value="Genomic_DNA"/>
</dbReference>
<feature type="region of interest" description="Disordered" evidence="1">
    <location>
        <begin position="492"/>
        <end position="545"/>
    </location>
</feature>
<evidence type="ECO:0000256" key="2">
    <source>
        <dbReference type="SAM" id="Phobius"/>
    </source>
</evidence>
<keyword evidence="4" id="KW-1185">Reference proteome</keyword>
<feature type="compositionally biased region" description="Pro residues" evidence="1">
    <location>
        <begin position="403"/>
        <end position="414"/>
    </location>
</feature>
<gene>
    <name evidence="3" type="ORF">Q5761_02565</name>
</gene>
<evidence type="ECO:0000313" key="4">
    <source>
        <dbReference type="Proteomes" id="UP001304683"/>
    </source>
</evidence>
<name>A0ABZ0QQ01_9FIRM</name>
<keyword evidence="2" id="KW-1133">Transmembrane helix</keyword>
<feature type="compositionally biased region" description="Low complexity" evidence="1">
    <location>
        <begin position="39"/>
        <end position="52"/>
    </location>
</feature>
<organism evidence="3 4">
    <name type="scientific">Thermaerobacter composti</name>
    <dbReference type="NCBI Taxonomy" id="554949"/>
    <lineage>
        <taxon>Bacteria</taxon>
        <taxon>Bacillati</taxon>
        <taxon>Bacillota</taxon>
        <taxon>Clostridia</taxon>
        <taxon>Eubacteriales</taxon>
        <taxon>Clostridiales Family XVII. Incertae Sedis</taxon>
        <taxon>Thermaerobacter</taxon>
    </lineage>
</organism>
<feature type="transmembrane region" description="Helical" evidence="2">
    <location>
        <begin position="56"/>
        <end position="81"/>
    </location>
</feature>
<keyword evidence="2" id="KW-0472">Membrane</keyword>
<accession>A0ABZ0QQ01</accession>
<dbReference type="Proteomes" id="UP001304683">
    <property type="component" value="Chromosome"/>
</dbReference>